<dbReference type="OrthoDB" id="9807331at2"/>
<evidence type="ECO:0000256" key="7">
    <source>
        <dbReference type="ARBA" id="ARBA00047508"/>
    </source>
</evidence>
<evidence type="ECO:0000256" key="2">
    <source>
        <dbReference type="ARBA" id="ARBA00004688"/>
    </source>
</evidence>
<accession>A0A087DP70</accession>
<evidence type="ECO:0000313" key="10">
    <source>
        <dbReference type="EMBL" id="KFI97320.1"/>
    </source>
</evidence>
<dbReference type="PIRSF" id="PIRSF001361">
    <property type="entry name" value="DAHP_synthase"/>
    <property type="match status" value="1"/>
</dbReference>
<dbReference type="EMBL" id="JGZP01000012">
    <property type="protein sequence ID" value="KFI97320.1"/>
    <property type="molecule type" value="Genomic_DNA"/>
</dbReference>
<dbReference type="FunFam" id="3.20.20.70:FF:000005">
    <property type="entry name" value="Phospho-2-dehydro-3-deoxyheptonate aldolase"/>
    <property type="match status" value="1"/>
</dbReference>
<dbReference type="GO" id="GO:0008652">
    <property type="term" value="P:amino acid biosynthetic process"/>
    <property type="evidence" value="ECO:0007669"/>
    <property type="project" value="UniProtKB-KW"/>
</dbReference>
<dbReference type="UniPathway" id="UPA00053">
    <property type="reaction ID" value="UER00084"/>
</dbReference>
<dbReference type="SUPFAM" id="SSF51569">
    <property type="entry name" value="Aldolase"/>
    <property type="match status" value="1"/>
</dbReference>
<dbReference type="InterPro" id="IPR006218">
    <property type="entry name" value="DAHP1/KDSA"/>
</dbReference>
<dbReference type="Gene3D" id="3.20.20.70">
    <property type="entry name" value="Aldolase class I"/>
    <property type="match status" value="1"/>
</dbReference>
<dbReference type="PANTHER" id="PTHR21225:SF12">
    <property type="entry name" value="PHOSPHO-2-DEHYDRO-3-DEOXYHEPTONATE ALDOLASE, TYROSINE-INHIBITED"/>
    <property type="match status" value="1"/>
</dbReference>
<proteinExistence type="inferred from homology"/>
<evidence type="ECO:0000313" key="11">
    <source>
        <dbReference type="Proteomes" id="UP000029004"/>
    </source>
</evidence>
<dbReference type="Pfam" id="PF00793">
    <property type="entry name" value="DAHP_synth_1"/>
    <property type="match status" value="1"/>
</dbReference>
<dbReference type="RefSeq" id="WP_034527965.1">
    <property type="nucleotide sequence ID" value="NZ_JGZP01000012.1"/>
</dbReference>
<keyword evidence="6 8" id="KW-0057">Aromatic amino acid biosynthesis</keyword>
<dbReference type="Proteomes" id="UP000029004">
    <property type="component" value="Unassembled WGS sequence"/>
</dbReference>
<comment type="catalytic activity">
    <reaction evidence="7 8">
        <text>D-erythrose 4-phosphate + phosphoenolpyruvate + H2O = 7-phospho-2-dehydro-3-deoxy-D-arabino-heptonate + phosphate</text>
        <dbReference type="Rhea" id="RHEA:14717"/>
        <dbReference type="ChEBI" id="CHEBI:15377"/>
        <dbReference type="ChEBI" id="CHEBI:16897"/>
        <dbReference type="ChEBI" id="CHEBI:43474"/>
        <dbReference type="ChEBI" id="CHEBI:58394"/>
        <dbReference type="ChEBI" id="CHEBI:58702"/>
        <dbReference type="EC" id="2.5.1.54"/>
    </reaction>
</comment>
<evidence type="ECO:0000259" key="9">
    <source>
        <dbReference type="Pfam" id="PF00793"/>
    </source>
</evidence>
<gene>
    <name evidence="10" type="ORF">BSTEL_0040</name>
</gene>
<dbReference type="AlphaFoldDB" id="A0A087DP70"/>
<dbReference type="NCBIfam" id="NF009395">
    <property type="entry name" value="PRK12755.1"/>
    <property type="match status" value="1"/>
</dbReference>
<sequence length="396" mass="42930">MQQQQPLNKPEDLKAIREAMDAGKNPLVATDVPRWEDQVGVSRIVNRRVLEFEVLPTPAQVLADLPLSPEAQEIVAYSRDEIRACLYGQDDRLLVVVGPCSVHDPAAALDYARRLAKLKDELDGELLIVMRVYFEKPRTTVGWKGLINDPDIDGSCNIRKGLLLARRTLLGVLDEGLAAATEFLEPTSPQFIADAVSWGAIGARNTESQVHRQLASGLSMPIGFKNATDGSVKAASDSCFAAAQQHTFFGIDHLGRAAVVKTLGNPDCHVVLRGASSGPNYSREDIAAALETIRGRMPAESAAAHGLIVDCSHGNSGKDEHRQAEVVREIAARIAAGEQGITGVMMESFIEGGNQPAAPLNRLVYGKSITDKCLSWPDTESLLRELAEAVATRRWR</sequence>
<dbReference type="InterPro" id="IPR006219">
    <property type="entry name" value="DAHP_synth_1"/>
</dbReference>
<dbReference type="GO" id="GO:0005737">
    <property type="term" value="C:cytoplasm"/>
    <property type="evidence" value="ECO:0007669"/>
    <property type="project" value="TreeGrafter"/>
</dbReference>
<evidence type="ECO:0000256" key="1">
    <source>
        <dbReference type="ARBA" id="ARBA00003726"/>
    </source>
</evidence>
<dbReference type="STRING" id="762211.BSTEL_0040"/>
<evidence type="ECO:0000256" key="6">
    <source>
        <dbReference type="ARBA" id="ARBA00023141"/>
    </source>
</evidence>
<comment type="similarity">
    <text evidence="3 8">Belongs to the class-I DAHP synthase family.</text>
</comment>
<keyword evidence="11" id="KW-1185">Reference proteome</keyword>
<dbReference type="PANTHER" id="PTHR21225">
    <property type="entry name" value="PHOSPHO-2-DEHYDRO-3-DEOXYHEPTONATE ALDOLASE DAHP SYNTHETASE"/>
    <property type="match status" value="1"/>
</dbReference>
<organism evidence="10 11">
    <name type="scientific">Bifidobacterium stellenboschense</name>
    <dbReference type="NCBI Taxonomy" id="762211"/>
    <lineage>
        <taxon>Bacteria</taxon>
        <taxon>Bacillati</taxon>
        <taxon>Actinomycetota</taxon>
        <taxon>Actinomycetes</taxon>
        <taxon>Bifidobacteriales</taxon>
        <taxon>Bifidobacteriaceae</taxon>
        <taxon>Bifidobacterium</taxon>
    </lineage>
</organism>
<evidence type="ECO:0000256" key="8">
    <source>
        <dbReference type="PIRNR" id="PIRNR001361"/>
    </source>
</evidence>
<comment type="function">
    <text evidence="1 8">Stereospecific condensation of phosphoenolpyruvate (PEP) and D-erythrose-4-phosphate (E4P) giving rise to 3-deoxy-D-arabino-heptulosonate-7-phosphate (DAHP).</text>
</comment>
<evidence type="ECO:0000256" key="5">
    <source>
        <dbReference type="ARBA" id="ARBA00022679"/>
    </source>
</evidence>
<keyword evidence="4 8" id="KW-0028">Amino-acid biosynthesis</keyword>
<name>A0A087DP70_9BIFI</name>
<comment type="pathway">
    <text evidence="2 8">Metabolic intermediate biosynthesis; chorismate biosynthesis; chorismate from D-erythrose 4-phosphate and phosphoenolpyruvate: step 1/7.</text>
</comment>
<evidence type="ECO:0000256" key="4">
    <source>
        <dbReference type="ARBA" id="ARBA00022605"/>
    </source>
</evidence>
<protein>
    <recommendedName>
        <fullName evidence="8">Phospho-2-dehydro-3-deoxyheptonate aldolase</fullName>
        <ecNumber evidence="8">2.5.1.54</ecNumber>
    </recommendedName>
</protein>
<comment type="caution">
    <text evidence="10">The sequence shown here is derived from an EMBL/GenBank/DDBJ whole genome shotgun (WGS) entry which is preliminary data.</text>
</comment>
<dbReference type="GO" id="GO:0009073">
    <property type="term" value="P:aromatic amino acid family biosynthetic process"/>
    <property type="evidence" value="ECO:0007669"/>
    <property type="project" value="UniProtKB-KW"/>
</dbReference>
<dbReference type="GO" id="GO:0009423">
    <property type="term" value="P:chorismate biosynthetic process"/>
    <property type="evidence" value="ECO:0007669"/>
    <property type="project" value="UniProtKB-UniPathway"/>
</dbReference>
<dbReference type="eggNOG" id="COG0722">
    <property type="taxonomic scope" value="Bacteria"/>
</dbReference>
<dbReference type="InterPro" id="IPR013785">
    <property type="entry name" value="Aldolase_TIM"/>
</dbReference>
<feature type="domain" description="DAHP synthetase I/KDSA" evidence="9">
    <location>
        <begin position="84"/>
        <end position="382"/>
    </location>
</feature>
<keyword evidence="5 8" id="KW-0808">Transferase</keyword>
<dbReference type="NCBIfam" id="TIGR00034">
    <property type="entry name" value="aroFGH"/>
    <property type="match status" value="1"/>
</dbReference>
<dbReference type="EC" id="2.5.1.54" evidence="8"/>
<reference evidence="10 11" key="1">
    <citation type="submission" date="2014-03" db="EMBL/GenBank/DDBJ databases">
        <title>Genomics of Bifidobacteria.</title>
        <authorList>
            <person name="Ventura M."/>
            <person name="Milani C."/>
            <person name="Lugli G.A."/>
        </authorList>
    </citation>
    <scope>NUCLEOTIDE SEQUENCE [LARGE SCALE GENOMIC DNA]</scope>
    <source>
        <strain evidence="10 11">DSM 23968</strain>
    </source>
</reference>
<evidence type="ECO:0000256" key="3">
    <source>
        <dbReference type="ARBA" id="ARBA00007985"/>
    </source>
</evidence>
<dbReference type="GO" id="GO:0003849">
    <property type="term" value="F:3-deoxy-7-phosphoheptulonate synthase activity"/>
    <property type="evidence" value="ECO:0007669"/>
    <property type="project" value="UniProtKB-EC"/>
</dbReference>